<accession>A0AAV1T533</accession>
<dbReference type="AlphaFoldDB" id="A0AAV1T533"/>
<comment type="caution">
    <text evidence="2">The sequence shown here is derived from an EMBL/GenBank/DDBJ whole genome shotgun (WGS) entry which is preliminary data.</text>
</comment>
<sequence length="151" mass="16730">MAKHYGTPRRTTSDPVLLPPYSSRLFRSSFVTCFSVIGALCTGLWGCAFVAFIVLLTSLNYWRDPVTGWRRSADMASVIGAATYHVYYCAVVCHKPLVQVLYVLVVANSGYCYLQARKARDQNVSSAWHCGLHLLSNAANVLLYLGVSMLQ</sequence>
<evidence type="ECO:0000256" key="1">
    <source>
        <dbReference type="SAM" id="Phobius"/>
    </source>
</evidence>
<feature type="transmembrane region" description="Helical" evidence="1">
    <location>
        <begin position="30"/>
        <end position="56"/>
    </location>
</feature>
<reference evidence="2" key="1">
    <citation type="submission" date="2024-01" db="EMBL/GenBank/DDBJ databases">
        <authorList>
            <person name="Webb A."/>
        </authorList>
    </citation>
    <scope>NUCLEOTIDE SEQUENCE</scope>
    <source>
        <strain evidence="2">Pm1</strain>
    </source>
</reference>
<protein>
    <submittedName>
        <fullName evidence="2">Uncharacterized protein</fullName>
    </submittedName>
</protein>
<name>A0AAV1T533_9STRA</name>
<dbReference type="Proteomes" id="UP001162060">
    <property type="component" value="Unassembled WGS sequence"/>
</dbReference>
<feature type="transmembrane region" description="Helical" evidence="1">
    <location>
        <begin position="126"/>
        <end position="147"/>
    </location>
</feature>
<keyword evidence="1" id="KW-1133">Transmembrane helix</keyword>
<gene>
    <name evidence="2" type="ORF">PM001_LOCUS1842</name>
</gene>
<evidence type="ECO:0000313" key="2">
    <source>
        <dbReference type="EMBL" id="CAK7899286.1"/>
    </source>
</evidence>
<dbReference type="EMBL" id="CAKLBY020000016">
    <property type="protein sequence ID" value="CAK7899286.1"/>
    <property type="molecule type" value="Genomic_DNA"/>
</dbReference>
<organism evidence="2 3">
    <name type="scientific">Peronospora matthiolae</name>
    <dbReference type="NCBI Taxonomy" id="2874970"/>
    <lineage>
        <taxon>Eukaryota</taxon>
        <taxon>Sar</taxon>
        <taxon>Stramenopiles</taxon>
        <taxon>Oomycota</taxon>
        <taxon>Peronosporomycetes</taxon>
        <taxon>Peronosporales</taxon>
        <taxon>Peronosporaceae</taxon>
        <taxon>Peronospora</taxon>
    </lineage>
</organism>
<keyword evidence="1" id="KW-0812">Transmembrane</keyword>
<proteinExistence type="predicted"/>
<evidence type="ECO:0000313" key="3">
    <source>
        <dbReference type="Proteomes" id="UP001162060"/>
    </source>
</evidence>
<keyword evidence="1" id="KW-0472">Membrane</keyword>